<name>A0A4Q7V3G2_PSEST</name>
<accession>A0A4Q7V3G2</accession>
<proteinExistence type="predicted"/>
<dbReference type="PANTHER" id="PTHR34861">
    <property type="match status" value="1"/>
</dbReference>
<dbReference type="EMBL" id="SHKL01000001">
    <property type="protein sequence ID" value="RZT87129.1"/>
    <property type="molecule type" value="Genomic_DNA"/>
</dbReference>
<dbReference type="AlphaFoldDB" id="A0A4Q7V3G2"/>
<dbReference type="InterPro" id="IPR037175">
    <property type="entry name" value="KFase_sf"/>
</dbReference>
<sequence length="292" mass="30427">MSNWGRWGDDDEVGALNLVDPAAVLGGLALATEGRVLSLAQPIGPSAGVPPHRRAPQRFMDRDAGDYAAGARSPDGFCFAEDTVVFGTHSGTHLDALSHAWTGDELYNGHAATNTRSTRGAQRCGADKLVPVLTRGVLVDLVAARGGPLEPSTPVGADDLARAYADGGIEPRTGDAVLLRTGWWERHAGSPEYFDLEPGLDAGAADWLAERDVALVGADNYAVEVAPSAPGSTFPVHLTLMHRHGVPLLENLDLRALGEALTESGRTTFLLVVAPLPLAGSTGGPVNPVAVL</sequence>
<gene>
    <name evidence="1" type="ORF">EV383_4037</name>
</gene>
<evidence type="ECO:0000313" key="2">
    <source>
        <dbReference type="Proteomes" id="UP000291591"/>
    </source>
</evidence>
<dbReference type="Pfam" id="PF04199">
    <property type="entry name" value="Cyclase"/>
    <property type="match status" value="1"/>
</dbReference>
<dbReference type="Proteomes" id="UP000291591">
    <property type="component" value="Unassembled WGS sequence"/>
</dbReference>
<dbReference type="GO" id="GO:0019441">
    <property type="term" value="P:L-tryptophan catabolic process to kynurenine"/>
    <property type="evidence" value="ECO:0007669"/>
    <property type="project" value="InterPro"/>
</dbReference>
<reference evidence="1 2" key="1">
    <citation type="submission" date="2019-02" db="EMBL/GenBank/DDBJ databases">
        <title>Sequencing the genomes of 1000 actinobacteria strains.</title>
        <authorList>
            <person name="Klenk H.-P."/>
        </authorList>
    </citation>
    <scope>NUCLEOTIDE SEQUENCE [LARGE SCALE GENOMIC DNA]</scope>
    <source>
        <strain evidence="1 2">DSM 45779</strain>
    </source>
</reference>
<keyword evidence="2" id="KW-1185">Reference proteome</keyword>
<comment type="caution">
    <text evidence="1">The sequence shown here is derived from an EMBL/GenBank/DDBJ whole genome shotgun (WGS) entry which is preliminary data.</text>
</comment>
<dbReference type="InterPro" id="IPR007325">
    <property type="entry name" value="KFase/CYL"/>
</dbReference>
<dbReference type="GO" id="GO:0004061">
    <property type="term" value="F:arylformamidase activity"/>
    <property type="evidence" value="ECO:0007669"/>
    <property type="project" value="InterPro"/>
</dbReference>
<dbReference type="RefSeq" id="WP_130291319.1">
    <property type="nucleotide sequence ID" value="NZ_SHKL01000001.1"/>
</dbReference>
<dbReference type="SUPFAM" id="SSF102198">
    <property type="entry name" value="Putative cyclase"/>
    <property type="match status" value="1"/>
</dbReference>
<evidence type="ECO:0000313" key="1">
    <source>
        <dbReference type="EMBL" id="RZT87129.1"/>
    </source>
</evidence>
<dbReference type="OrthoDB" id="7067800at2"/>
<organism evidence="1 2">
    <name type="scientific">Pseudonocardia sediminis</name>
    <dbReference type="NCBI Taxonomy" id="1397368"/>
    <lineage>
        <taxon>Bacteria</taxon>
        <taxon>Bacillati</taxon>
        <taxon>Actinomycetota</taxon>
        <taxon>Actinomycetes</taxon>
        <taxon>Pseudonocardiales</taxon>
        <taxon>Pseudonocardiaceae</taxon>
        <taxon>Pseudonocardia</taxon>
    </lineage>
</organism>
<dbReference type="PANTHER" id="PTHR34861:SF10">
    <property type="entry name" value="CYCLASE"/>
    <property type="match status" value="1"/>
</dbReference>
<protein>
    <submittedName>
        <fullName evidence="1">Kynurenine formamidase</fullName>
    </submittedName>
</protein>
<dbReference type="Gene3D" id="3.50.30.50">
    <property type="entry name" value="Putative cyclase"/>
    <property type="match status" value="1"/>
</dbReference>